<reference evidence="2" key="1">
    <citation type="journal article" date="2020" name="mSystems">
        <title>Genome- and Community-Level Interaction Insights into Carbon Utilization and Element Cycling Functions of Hydrothermarchaeota in Hydrothermal Sediment.</title>
        <authorList>
            <person name="Zhou Z."/>
            <person name="Liu Y."/>
            <person name="Xu W."/>
            <person name="Pan J."/>
            <person name="Luo Z.H."/>
            <person name="Li M."/>
        </authorList>
    </citation>
    <scope>NUCLEOTIDE SEQUENCE [LARGE SCALE GENOMIC DNA]</scope>
    <source>
        <strain evidence="2">SpSt-1</strain>
    </source>
</reference>
<feature type="transmembrane region" description="Helical" evidence="1">
    <location>
        <begin position="41"/>
        <end position="59"/>
    </location>
</feature>
<name>A0A7C5Z577_9CREN</name>
<keyword evidence="1" id="KW-0472">Membrane</keyword>
<comment type="caution">
    <text evidence="2">The sequence shown here is derived from an EMBL/GenBank/DDBJ whole genome shotgun (WGS) entry which is preliminary data.</text>
</comment>
<feature type="transmembrane region" description="Helical" evidence="1">
    <location>
        <begin position="224"/>
        <end position="244"/>
    </location>
</feature>
<evidence type="ECO:0000256" key="1">
    <source>
        <dbReference type="SAM" id="Phobius"/>
    </source>
</evidence>
<feature type="transmembrane region" description="Helical" evidence="1">
    <location>
        <begin position="94"/>
        <end position="114"/>
    </location>
</feature>
<gene>
    <name evidence="2" type="ORF">ENL47_05060</name>
</gene>
<keyword evidence="1" id="KW-1133">Transmembrane helix</keyword>
<feature type="transmembrane region" description="Helical" evidence="1">
    <location>
        <begin position="126"/>
        <end position="156"/>
    </location>
</feature>
<organism evidence="2">
    <name type="scientific">Ignisphaera aggregans</name>
    <dbReference type="NCBI Taxonomy" id="334771"/>
    <lineage>
        <taxon>Archaea</taxon>
        <taxon>Thermoproteota</taxon>
        <taxon>Thermoprotei</taxon>
        <taxon>Desulfurococcales</taxon>
        <taxon>Desulfurococcaceae</taxon>
        <taxon>Ignisphaera</taxon>
    </lineage>
</organism>
<protein>
    <submittedName>
        <fullName evidence="2">Uncharacterized protein</fullName>
    </submittedName>
</protein>
<sequence length="245" mass="28207">MLIKTSYSNRNIIYFNTILTLLLSLNVILYLTNKLTLNECIAFFLTQGILIFIIILLNNNYDITIFSKTSMVLNIYIILYLSLINTMLSKPYLGNISTSILFNIGFIVFLQSFIMKFNNIDEYMIYGVGIISTILNLFKAEIGLVLIALVVAYIAIYFINKLPWYITCIIKIIMLCNILMIIKNMPYLFFVVSSVLLSKSYGYLEFPGTDIGHIPSYGFKSFIYTIISFALILMFIRLNLIALYF</sequence>
<keyword evidence="1" id="KW-0812">Transmembrane</keyword>
<feature type="transmembrane region" description="Helical" evidence="1">
    <location>
        <begin position="187"/>
        <end position="204"/>
    </location>
</feature>
<dbReference type="EMBL" id="DRUB01000093">
    <property type="protein sequence ID" value="HHR96176.1"/>
    <property type="molecule type" value="Genomic_DNA"/>
</dbReference>
<feature type="transmembrane region" description="Helical" evidence="1">
    <location>
        <begin position="12"/>
        <end position="29"/>
    </location>
</feature>
<evidence type="ECO:0000313" key="2">
    <source>
        <dbReference type="EMBL" id="HHR96176.1"/>
    </source>
</evidence>
<proteinExistence type="predicted"/>
<dbReference type="AlphaFoldDB" id="A0A7C5Z577"/>
<feature type="transmembrane region" description="Helical" evidence="1">
    <location>
        <begin position="71"/>
        <end position="88"/>
    </location>
</feature>
<feature type="transmembrane region" description="Helical" evidence="1">
    <location>
        <begin position="162"/>
        <end position="180"/>
    </location>
</feature>
<accession>A0A7C5Z577</accession>